<feature type="chain" id="PRO_5046483910" evidence="2">
    <location>
        <begin position="30"/>
        <end position="254"/>
    </location>
</feature>
<dbReference type="SUPFAM" id="SSF53850">
    <property type="entry name" value="Periplasmic binding protein-like II"/>
    <property type="match status" value="1"/>
</dbReference>
<dbReference type="Gene3D" id="3.40.190.10">
    <property type="entry name" value="Periplasmic binding protein-like II"/>
    <property type="match status" value="2"/>
</dbReference>
<reference evidence="3 4" key="1">
    <citation type="submission" date="2020-03" db="EMBL/GenBank/DDBJ databases">
        <title>Leucobacter sp. nov., isolated from beetles.</title>
        <authorList>
            <person name="Hyun D.-W."/>
            <person name="Bae J.-W."/>
        </authorList>
    </citation>
    <scope>NUCLEOTIDE SEQUENCE [LARGE SCALE GENOMIC DNA]</scope>
    <source>
        <strain evidence="3 4">HDW9A</strain>
    </source>
</reference>
<feature type="signal peptide" evidence="2">
    <location>
        <begin position="1"/>
        <end position="29"/>
    </location>
</feature>
<protein>
    <submittedName>
        <fullName evidence="3">Extracellular solute-binding protein</fullName>
    </submittedName>
</protein>
<evidence type="ECO:0000256" key="2">
    <source>
        <dbReference type="SAM" id="SignalP"/>
    </source>
</evidence>
<dbReference type="EMBL" id="CP049933">
    <property type="protein sequence ID" value="QIM18200.1"/>
    <property type="molecule type" value="Genomic_DNA"/>
</dbReference>
<sequence length="254" mass="26555">MKLSHAITSSIGIVATALLLAGCSGGDSAAETSKAVMYTSNNETTVGVVTSAAAASDPSLKVEAVTGSSGPLLQRIKSEASAPAADVFYSAPATTFADFSEFAEPYRSPEADAIPADLLDAEDRWVPTNTHVVALMANTDQIDGGKAPTSWKDLTDPKWKGKVIVADPSQSSTALTALYGASKVLGENDFTKLVENLEVTENSSNVYPAVAQGEYAVAIAYESNIYPYVAGEQAGIEMVYPRTAPSLSTIRHLL</sequence>
<gene>
    <name evidence="3" type="ORF">G7066_05175</name>
</gene>
<keyword evidence="4" id="KW-1185">Reference proteome</keyword>
<dbReference type="RefSeq" id="WP_166329556.1">
    <property type="nucleotide sequence ID" value="NZ_CP049933.1"/>
</dbReference>
<accession>A0ABX6JZK5</accession>
<evidence type="ECO:0000313" key="4">
    <source>
        <dbReference type="Proteomes" id="UP000503441"/>
    </source>
</evidence>
<evidence type="ECO:0000313" key="3">
    <source>
        <dbReference type="EMBL" id="QIM18200.1"/>
    </source>
</evidence>
<dbReference type="PROSITE" id="PS51257">
    <property type="entry name" value="PROKAR_LIPOPROTEIN"/>
    <property type="match status" value="1"/>
</dbReference>
<keyword evidence="1 2" id="KW-0732">Signal</keyword>
<dbReference type="PANTHER" id="PTHR30006">
    <property type="entry name" value="THIAMINE-BINDING PERIPLASMIC PROTEIN-RELATED"/>
    <property type="match status" value="1"/>
</dbReference>
<dbReference type="Proteomes" id="UP000503441">
    <property type="component" value="Chromosome"/>
</dbReference>
<proteinExistence type="predicted"/>
<organism evidence="3 4">
    <name type="scientific">Leucobacter coleopterorum</name>
    <dbReference type="NCBI Taxonomy" id="2714933"/>
    <lineage>
        <taxon>Bacteria</taxon>
        <taxon>Bacillati</taxon>
        <taxon>Actinomycetota</taxon>
        <taxon>Actinomycetes</taxon>
        <taxon>Micrococcales</taxon>
        <taxon>Microbacteriaceae</taxon>
        <taxon>Leucobacter</taxon>
    </lineage>
</organism>
<evidence type="ECO:0000256" key="1">
    <source>
        <dbReference type="ARBA" id="ARBA00022729"/>
    </source>
</evidence>
<name>A0ABX6JZK5_9MICO</name>
<dbReference type="PANTHER" id="PTHR30006:SF2">
    <property type="entry name" value="ABC TRANSPORTER SUBSTRATE-BINDING PROTEIN"/>
    <property type="match status" value="1"/>
</dbReference>
<dbReference type="Pfam" id="PF13343">
    <property type="entry name" value="SBP_bac_6"/>
    <property type="match status" value="1"/>
</dbReference>